<organism evidence="1">
    <name type="scientific">Rhizophora mucronata</name>
    <name type="common">Asiatic mangrove</name>
    <dbReference type="NCBI Taxonomy" id="61149"/>
    <lineage>
        <taxon>Eukaryota</taxon>
        <taxon>Viridiplantae</taxon>
        <taxon>Streptophyta</taxon>
        <taxon>Embryophyta</taxon>
        <taxon>Tracheophyta</taxon>
        <taxon>Spermatophyta</taxon>
        <taxon>Magnoliopsida</taxon>
        <taxon>eudicotyledons</taxon>
        <taxon>Gunneridae</taxon>
        <taxon>Pentapetalae</taxon>
        <taxon>rosids</taxon>
        <taxon>fabids</taxon>
        <taxon>Malpighiales</taxon>
        <taxon>Rhizophoraceae</taxon>
        <taxon>Rhizophora</taxon>
    </lineage>
</organism>
<dbReference type="EMBL" id="GGEC01081667">
    <property type="protein sequence ID" value="MBX62151.1"/>
    <property type="molecule type" value="Transcribed_RNA"/>
</dbReference>
<protein>
    <submittedName>
        <fullName evidence="1">Uncharacterized protein</fullName>
    </submittedName>
</protein>
<name>A0A2P2Q5C8_RHIMU</name>
<dbReference type="AlphaFoldDB" id="A0A2P2Q5C8"/>
<reference evidence="1" key="1">
    <citation type="submission" date="2018-02" db="EMBL/GenBank/DDBJ databases">
        <title>Rhizophora mucronata_Transcriptome.</title>
        <authorList>
            <person name="Meera S.P."/>
            <person name="Sreeshan A."/>
            <person name="Augustine A."/>
        </authorList>
    </citation>
    <scope>NUCLEOTIDE SEQUENCE</scope>
    <source>
        <tissue evidence="1">Leaf</tissue>
    </source>
</reference>
<proteinExistence type="predicted"/>
<accession>A0A2P2Q5C8</accession>
<evidence type="ECO:0000313" key="1">
    <source>
        <dbReference type="EMBL" id="MBX62151.1"/>
    </source>
</evidence>
<sequence length="54" mass="6626">MTLLHTLQVPNNLYMCLRVYEQEQQLTITIVRLKRKKYEQHCHLVILFYQHLAI</sequence>